<reference evidence="5 6" key="1">
    <citation type="submission" date="2024-09" db="EMBL/GenBank/DDBJ databases">
        <authorList>
            <person name="Sun Q."/>
            <person name="Mori K."/>
        </authorList>
    </citation>
    <scope>NUCLEOTIDE SEQUENCE [LARGE SCALE GENOMIC DNA]</scope>
    <source>
        <strain evidence="5 6">NCAIM B.02301</strain>
    </source>
</reference>
<dbReference type="PROSITE" id="PS50995">
    <property type="entry name" value="HTH_MARR_2"/>
    <property type="match status" value="1"/>
</dbReference>
<evidence type="ECO:0000259" key="4">
    <source>
        <dbReference type="PROSITE" id="PS50995"/>
    </source>
</evidence>
<dbReference type="Gene3D" id="1.10.10.10">
    <property type="entry name" value="Winged helix-like DNA-binding domain superfamily/Winged helix DNA-binding domain"/>
    <property type="match status" value="1"/>
</dbReference>
<keyword evidence="3" id="KW-0804">Transcription</keyword>
<dbReference type="PANTHER" id="PTHR42756">
    <property type="entry name" value="TRANSCRIPTIONAL REGULATOR, MARR"/>
    <property type="match status" value="1"/>
</dbReference>
<dbReference type="PRINTS" id="PR00598">
    <property type="entry name" value="HTHMARR"/>
</dbReference>
<gene>
    <name evidence="5" type="ORF">ACFFH4_00935</name>
</gene>
<evidence type="ECO:0000256" key="3">
    <source>
        <dbReference type="ARBA" id="ARBA00023163"/>
    </source>
</evidence>
<accession>A0ABV6NAE5</accession>
<evidence type="ECO:0000313" key="5">
    <source>
        <dbReference type="EMBL" id="MFC0557616.1"/>
    </source>
</evidence>
<organism evidence="5 6">
    <name type="scientific">Halalkalibacter alkalisediminis</name>
    <dbReference type="NCBI Taxonomy" id="935616"/>
    <lineage>
        <taxon>Bacteria</taxon>
        <taxon>Bacillati</taxon>
        <taxon>Bacillota</taxon>
        <taxon>Bacilli</taxon>
        <taxon>Bacillales</taxon>
        <taxon>Bacillaceae</taxon>
        <taxon>Halalkalibacter</taxon>
    </lineage>
</organism>
<dbReference type="InterPro" id="IPR036390">
    <property type="entry name" value="WH_DNA-bd_sf"/>
</dbReference>
<feature type="domain" description="HTH marR-type" evidence="4">
    <location>
        <begin position="1"/>
        <end position="76"/>
    </location>
</feature>
<evidence type="ECO:0000313" key="6">
    <source>
        <dbReference type="Proteomes" id="UP001589833"/>
    </source>
</evidence>
<evidence type="ECO:0000256" key="1">
    <source>
        <dbReference type="ARBA" id="ARBA00023015"/>
    </source>
</evidence>
<protein>
    <submittedName>
        <fullName evidence="5">MarR family winged helix-turn-helix transcriptional regulator</fullName>
    </submittedName>
</protein>
<dbReference type="InterPro" id="IPR036388">
    <property type="entry name" value="WH-like_DNA-bd_sf"/>
</dbReference>
<keyword evidence="1" id="KW-0805">Transcription regulation</keyword>
<proteinExistence type="predicted"/>
<dbReference type="SUPFAM" id="SSF46785">
    <property type="entry name" value="Winged helix' DNA-binding domain"/>
    <property type="match status" value="1"/>
</dbReference>
<name>A0ABV6NAE5_9BACI</name>
<dbReference type="PANTHER" id="PTHR42756:SF1">
    <property type="entry name" value="TRANSCRIPTIONAL REPRESSOR OF EMRAB OPERON"/>
    <property type="match status" value="1"/>
</dbReference>
<comment type="caution">
    <text evidence="5">The sequence shown here is derived from an EMBL/GenBank/DDBJ whole genome shotgun (WGS) entry which is preliminary data.</text>
</comment>
<dbReference type="RefSeq" id="WP_337956371.1">
    <property type="nucleotide sequence ID" value="NZ_JAQQWT010000012.1"/>
</dbReference>
<dbReference type="Pfam" id="PF01047">
    <property type="entry name" value="MarR"/>
    <property type="match status" value="1"/>
</dbReference>
<keyword evidence="6" id="KW-1185">Reference proteome</keyword>
<dbReference type="Proteomes" id="UP001589833">
    <property type="component" value="Unassembled WGS sequence"/>
</dbReference>
<evidence type="ECO:0000256" key="2">
    <source>
        <dbReference type="ARBA" id="ARBA00023125"/>
    </source>
</evidence>
<sequence length="79" mass="9120">MARMPSSLEKKGFIIRSHCKDDRRSVKLFLTKQGKELGEKILPITEEFNAIVCKGISNEKLMELERLLLIMKENVRSSL</sequence>
<dbReference type="EMBL" id="JBHLTR010000002">
    <property type="protein sequence ID" value="MFC0557616.1"/>
    <property type="molecule type" value="Genomic_DNA"/>
</dbReference>
<keyword evidence="2" id="KW-0238">DNA-binding</keyword>
<dbReference type="InterPro" id="IPR000835">
    <property type="entry name" value="HTH_MarR-typ"/>
</dbReference>